<comment type="caution">
    <text evidence="7">The sequence shown here is derived from an EMBL/GenBank/DDBJ whole genome shotgun (WGS) entry which is preliminary data.</text>
</comment>
<keyword evidence="3 6" id="KW-0963">Cytoplasm</keyword>
<protein>
    <recommendedName>
        <fullName evidence="6">Flagellar secretion chaperone FliS</fullName>
    </recommendedName>
</protein>
<comment type="similarity">
    <text evidence="2 6">Belongs to the FliS family.</text>
</comment>
<evidence type="ECO:0000256" key="3">
    <source>
        <dbReference type="ARBA" id="ARBA00022490"/>
    </source>
</evidence>
<evidence type="ECO:0000313" key="7">
    <source>
        <dbReference type="EMBL" id="NLR74588.1"/>
    </source>
</evidence>
<evidence type="ECO:0000256" key="2">
    <source>
        <dbReference type="ARBA" id="ARBA00008787"/>
    </source>
</evidence>
<evidence type="ECO:0000313" key="8">
    <source>
        <dbReference type="Proteomes" id="UP000587991"/>
    </source>
</evidence>
<keyword evidence="7" id="KW-0282">Flagellum</keyword>
<dbReference type="Proteomes" id="UP000587991">
    <property type="component" value="Unassembled WGS sequence"/>
</dbReference>
<evidence type="ECO:0000256" key="6">
    <source>
        <dbReference type="PIRNR" id="PIRNR039090"/>
    </source>
</evidence>
<keyword evidence="5" id="KW-0143">Chaperone</keyword>
<dbReference type="Gene3D" id="1.20.120.340">
    <property type="entry name" value="Flagellar protein FliS"/>
    <property type="match status" value="1"/>
</dbReference>
<accession>A0A847SBV0</accession>
<dbReference type="PANTHER" id="PTHR34773:SF1">
    <property type="entry name" value="FLAGELLAR SECRETION CHAPERONE FLIS"/>
    <property type="match status" value="1"/>
</dbReference>
<dbReference type="PANTHER" id="PTHR34773">
    <property type="entry name" value="FLAGELLAR SECRETION CHAPERONE FLIS"/>
    <property type="match status" value="1"/>
</dbReference>
<keyword evidence="7" id="KW-0969">Cilium</keyword>
<dbReference type="Pfam" id="PF02561">
    <property type="entry name" value="FliS"/>
    <property type="match status" value="1"/>
</dbReference>
<comment type="subcellular location">
    <subcellularLocation>
        <location evidence="1 6">Cytoplasm</location>
        <location evidence="1 6">Cytosol</location>
    </subcellularLocation>
</comment>
<dbReference type="GO" id="GO:0005829">
    <property type="term" value="C:cytosol"/>
    <property type="evidence" value="ECO:0007669"/>
    <property type="project" value="UniProtKB-SubCell"/>
</dbReference>
<dbReference type="GO" id="GO:0071973">
    <property type="term" value="P:bacterial-type flagellum-dependent cell motility"/>
    <property type="evidence" value="ECO:0007669"/>
    <property type="project" value="TreeGrafter"/>
</dbReference>
<evidence type="ECO:0000256" key="4">
    <source>
        <dbReference type="ARBA" id="ARBA00022795"/>
    </source>
</evidence>
<dbReference type="PIRSF" id="PIRSF039090">
    <property type="entry name" value="Flis"/>
    <property type="match status" value="1"/>
</dbReference>
<dbReference type="RefSeq" id="WP_168876195.1">
    <property type="nucleotide sequence ID" value="NZ_JABAIM010000001.1"/>
</dbReference>
<reference evidence="7 8" key="1">
    <citation type="submission" date="2020-04" db="EMBL/GenBank/DDBJ databases">
        <title>Draft genome of Leeia sp. IMCC25680.</title>
        <authorList>
            <person name="Song J."/>
            <person name="Cho J.-C."/>
        </authorList>
    </citation>
    <scope>NUCLEOTIDE SEQUENCE [LARGE SCALE GENOMIC DNA]</scope>
    <source>
        <strain evidence="7 8">IMCC25680</strain>
    </source>
</reference>
<name>A0A847SBV0_9NEIS</name>
<gene>
    <name evidence="7" type="primary">fliS</name>
    <name evidence="7" type="ORF">HF682_05395</name>
</gene>
<dbReference type="GO" id="GO:0044780">
    <property type="term" value="P:bacterial-type flagellum assembly"/>
    <property type="evidence" value="ECO:0007669"/>
    <property type="project" value="InterPro"/>
</dbReference>
<dbReference type="InterPro" id="IPR003713">
    <property type="entry name" value="FliS"/>
</dbReference>
<keyword evidence="4 6" id="KW-1005">Bacterial flagellum biogenesis</keyword>
<dbReference type="SUPFAM" id="SSF101116">
    <property type="entry name" value="Flagellar export chaperone FliS"/>
    <property type="match status" value="1"/>
</dbReference>
<dbReference type="CDD" id="cd16098">
    <property type="entry name" value="FliS"/>
    <property type="match status" value="1"/>
</dbReference>
<organism evidence="7 8">
    <name type="scientific">Leeia aquatica</name>
    <dbReference type="NCBI Taxonomy" id="2725557"/>
    <lineage>
        <taxon>Bacteria</taxon>
        <taxon>Pseudomonadati</taxon>
        <taxon>Pseudomonadota</taxon>
        <taxon>Betaproteobacteria</taxon>
        <taxon>Neisseriales</taxon>
        <taxon>Leeiaceae</taxon>
        <taxon>Leeia</taxon>
    </lineage>
</organism>
<keyword evidence="7" id="KW-0966">Cell projection</keyword>
<dbReference type="NCBIfam" id="TIGR00208">
    <property type="entry name" value="fliS"/>
    <property type="match status" value="1"/>
</dbReference>
<sequence>MIARGLDAYRSVDVDSAILSASSVELIVMLYDGAMTAIQRAKGEISQKNHAAKGALISRAVAIVAALRDALNEAQGGEIAVNLKDLYLYIEKALMEANLNNSSERLDECHRLLSELHEAWATLAKSDLARSTQAAKTDGTSTISYGKV</sequence>
<proteinExistence type="inferred from homology"/>
<evidence type="ECO:0000256" key="5">
    <source>
        <dbReference type="ARBA" id="ARBA00023186"/>
    </source>
</evidence>
<evidence type="ECO:0000256" key="1">
    <source>
        <dbReference type="ARBA" id="ARBA00004514"/>
    </source>
</evidence>
<dbReference type="EMBL" id="JABAIM010000001">
    <property type="protein sequence ID" value="NLR74588.1"/>
    <property type="molecule type" value="Genomic_DNA"/>
</dbReference>
<dbReference type="InterPro" id="IPR036584">
    <property type="entry name" value="FliS_sf"/>
</dbReference>
<keyword evidence="8" id="KW-1185">Reference proteome</keyword>
<dbReference type="AlphaFoldDB" id="A0A847SBV0"/>